<dbReference type="Proteomes" id="UP000291084">
    <property type="component" value="Chromosome 3"/>
</dbReference>
<proteinExistence type="predicted"/>
<protein>
    <submittedName>
        <fullName evidence="1">Uncharacterized protein</fullName>
    </submittedName>
</protein>
<reference evidence="1 2" key="1">
    <citation type="journal article" date="2015" name="Sci. Rep.">
        <title>The power of single molecule real-time sequencing technology in the de novo assembly of a eukaryotic genome.</title>
        <authorList>
            <person name="Sakai H."/>
            <person name="Naito K."/>
            <person name="Ogiso-Tanaka E."/>
            <person name="Takahashi Y."/>
            <person name="Iseki K."/>
            <person name="Muto C."/>
            <person name="Satou K."/>
            <person name="Teruya K."/>
            <person name="Shiroma A."/>
            <person name="Shimoji M."/>
            <person name="Hirano T."/>
            <person name="Itoh T."/>
            <person name="Kaga A."/>
            <person name="Tomooka N."/>
        </authorList>
    </citation>
    <scope>NUCLEOTIDE SEQUENCE [LARGE SCALE GENOMIC DNA]</scope>
    <source>
        <strain evidence="2">cv. Shumari</strain>
    </source>
</reference>
<sequence length="80" mass="9014">METEEACRKTVTGSLRLTKYWEERRCNSVARHLWWDGRAKDGMSLETPAEEVECGQDRRAACSVLKVAGEVVVSSLVRGE</sequence>
<accession>A0A0S3RJ51</accession>
<evidence type="ECO:0000313" key="2">
    <source>
        <dbReference type="Proteomes" id="UP000291084"/>
    </source>
</evidence>
<evidence type="ECO:0000313" key="1">
    <source>
        <dbReference type="EMBL" id="BAT80658.1"/>
    </source>
</evidence>
<dbReference type="AlphaFoldDB" id="A0A0S3RJ51"/>
<organism evidence="1 2">
    <name type="scientific">Vigna angularis var. angularis</name>
    <dbReference type="NCBI Taxonomy" id="157739"/>
    <lineage>
        <taxon>Eukaryota</taxon>
        <taxon>Viridiplantae</taxon>
        <taxon>Streptophyta</taxon>
        <taxon>Embryophyta</taxon>
        <taxon>Tracheophyta</taxon>
        <taxon>Spermatophyta</taxon>
        <taxon>Magnoliopsida</taxon>
        <taxon>eudicotyledons</taxon>
        <taxon>Gunneridae</taxon>
        <taxon>Pentapetalae</taxon>
        <taxon>rosids</taxon>
        <taxon>fabids</taxon>
        <taxon>Fabales</taxon>
        <taxon>Fabaceae</taxon>
        <taxon>Papilionoideae</taxon>
        <taxon>50 kb inversion clade</taxon>
        <taxon>NPAAA clade</taxon>
        <taxon>indigoferoid/millettioid clade</taxon>
        <taxon>Phaseoleae</taxon>
        <taxon>Vigna</taxon>
    </lineage>
</organism>
<name>A0A0S3RJ51_PHAAN</name>
<keyword evidence="2" id="KW-1185">Reference proteome</keyword>
<dbReference type="EMBL" id="AP015036">
    <property type="protein sequence ID" value="BAT80658.1"/>
    <property type="molecule type" value="Genomic_DNA"/>
</dbReference>
<gene>
    <name evidence="1" type="primary">Vigan.03G025400</name>
    <name evidence="1" type="ORF">VIGAN_03025400</name>
</gene>